<keyword evidence="4" id="KW-0732">Signal</keyword>
<dbReference type="InterPro" id="IPR034164">
    <property type="entry name" value="Pepsin-like_dom"/>
</dbReference>
<dbReference type="SUPFAM" id="SSF50630">
    <property type="entry name" value="Acid proteases"/>
    <property type="match status" value="1"/>
</dbReference>
<evidence type="ECO:0000256" key="1">
    <source>
        <dbReference type="ARBA" id="ARBA00007447"/>
    </source>
</evidence>
<dbReference type="PANTHER" id="PTHR47966:SF51">
    <property type="entry name" value="BETA-SITE APP-CLEAVING ENZYME, ISOFORM A-RELATED"/>
    <property type="match status" value="1"/>
</dbReference>
<dbReference type="OrthoDB" id="15189at2759"/>
<dbReference type="GO" id="GO:0006508">
    <property type="term" value="P:proteolysis"/>
    <property type="evidence" value="ECO:0007669"/>
    <property type="project" value="InterPro"/>
</dbReference>
<reference evidence="7" key="1">
    <citation type="submission" date="2016-09" db="EMBL/GenBank/DDBJ databases">
        <authorList>
            <person name="Jeantristanb JTB J.-T."/>
            <person name="Ricardo R."/>
        </authorList>
    </citation>
    <scope>NUCLEOTIDE SEQUENCE [LARGE SCALE GENOMIC DNA]</scope>
</reference>
<feature type="active site" evidence="2">
    <location>
        <position position="623"/>
    </location>
</feature>
<evidence type="ECO:0000256" key="3">
    <source>
        <dbReference type="PIRSR" id="PIRSR601461-2"/>
    </source>
</evidence>
<feature type="active site" evidence="2">
    <location>
        <position position="808"/>
    </location>
</feature>
<keyword evidence="3" id="KW-1015">Disulfide bond</keyword>
<feature type="domain" description="Peptidase A1" evidence="5">
    <location>
        <begin position="605"/>
        <end position="922"/>
    </location>
</feature>
<keyword evidence="7" id="KW-1185">Reference proteome</keyword>
<feature type="signal peptide" evidence="4">
    <location>
        <begin position="1"/>
        <end position="23"/>
    </location>
</feature>
<accession>A0A238F879</accession>
<dbReference type="PROSITE" id="PS51767">
    <property type="entry name" value="PEPTIDASE_A1"/>
    <property type="match status" value="1"/>
</dbReference>
<sequence length="925" mass="98839">MVLLPISLLGAVLGLAQLAATLSVSNNNFGNPSTDRPDPVSAPQYNIAFRGLTDEHSFIVPQKLLEDLDRLNKRFNRTIVDIGALNPLAAPTTAPILDGPRRFVRRAPAVTTTSTPPLPTSKGKKCSPGFLNKNACTKVCPDRLLADTKAATCIACPSQATCKQGLVTTCLYAAAVLDLVPLVSYRAPNTYLARTLHLRVNRNGWLINPTQAACIDCPTRAVCRNGLVSSCDIGFLINAAQTACATCPRRTVCSGGKITSCQAGFLLNAAKACVACPAHGVCSNGALASCKIRLQCCQDGLQRRPNSHDQINHPGNDPGDHIICCSHRSHVVDHHTGCCAHFQIVLIFCSGRSDFRFVLFVVLGFQVDGGFDNTFDYGIDQGLLISVVVDCFDDSLYDLSYDFYNDVDHYLGLFNDQELVLFLGCCHDDQLVNLRFRHDNVTHDVIEVIHSYGNQCCHNVQQLKCRRIGGSYYGPGYVNTKCVEIAAGSQGTTDSVNAVSYTDGYCALRQGSSLGPSDLGTGNPGWESFVVGCCQDNGLKGAPTKATKICRNILVTSTTIFEADGSTFLGHTYKAPTTPPLAGTASIPLQYPDHTQSSTTGGFMFLSKASAGTPPREFTILWDTGSPLFWVDGTTCVDGTCDGKRKYDNTSSSTYQDIGGTASPIVYGDGNWASVTPFRDTVTVGGLSATDFYMAQANTQSPGWTRGATDGLFGMSFNGPNSGFKYEATVIQQLKNQGVVNAGQFSIKYAYDSSAELLLGGQNPDLFVAGTTEWTNLINKRSIFWSVQTTMQVNGVTIGGNNASSIVDSGTVYMVMVDAVAAAAFTSIPGWGYYQNTPASKMYTYPCATPSVFTFSFPGGSTAWRISDDTLNLGQVDTTNCLASVMGGADAASGGAGHILGDAFMQNVYTTFDSDNSRVGFSQLS</sequence>
<dbReference type="Proteomes" id="UP000198372">
    <property type="component" value="Unassembled WGS sequence"/>
</dbReference>
<organism evidence="6 7">
    <name type="scientific">Microbotryum intermedium</name>
    <dbReference type="NCBI Taxonomy" id="269621"/>
    <lineage>
        <taxon>Eukaryota</taxon>
        <taxon>Fungi</taxon>
        <taxon>Dikarya</taxon>
        <taxon>Basidiomycota</taxon>
        <taxon>Pucciniomycotina</taxon>
        <taxon>Microbotryomycetes</taxon>
        <taxon>Microbotryales</taxon>
        <taxon>Microbotryaceae</taxon>
        <taxon>Microbotryum</taxon>
    </lineage>
</organism>
<protein>
    <submittedName>
        <fullName evidence="6">BQ2448_6024 protein</fullName>
    </submittedName>
</protein>
<dbReference type="PANTHER" id="PTHR47966">
    <property type="entry name" value="BETA-SITE APP-CLEAVING ENZYME, ISOFORM A-RELATED"/>
    <property type="match status" value="1"/>
</dbReference>
<dbReference type="InterPro" id="IPR001461">
    <property type="entry name" value="Aspartic_peptidase_A1"/>
</dbReference>
<dbReference type="InterPro" id="IPR021109">
    <property type="entry name" value="Peptidase_aspartic_dom_sf"/>
</dbReference>
<name>A0A238F879_9BASI</name>
<gene>
    <name evidence="6" type="ORF">BQ2448_6024</name>
</gene>
<proteinExistence type="inferred from homology"/>
<dbReference type="Gene3D" id="2.40.70.10">
    <property type="entry name" value="Acid Proteases"/>
    <property type="match status" value="2"/>
</dbReference>
<feature type="chain" id="PRO_5013325739" evidence="4">
    <location>
        <begin position="24"/>
        <end position="925"/>
    </location>
</feature>
<dbReference type="EMBL" id="FMSP01000001">
    <property type="protein sequence ID" value="SCV67378.1"/>
    <property type="molecule type" value="Genomic_DNA"/>
</dbReference>
<dbReference type="PRINTS" id="PR00792">
    <property type="entry name" value="PEPSIN"/>
</dbReference>
<dbReference type="InterPro" id="IPR033121">
    <property type="entry name" value="PEPTIDASE_A1"/>
</dbReference>
<evidence type="ECO:0000256" key="4">
    <source>
        <dbReference type="SAM" id="SignalP"/>
    </source>
</evidence>
<evidence type="ECO:0000313" key="7">
    <source>
        <dbReference type="Proteomes" id="UP000198372"/>
    </source>
</evidence>
<evidence type="ECO:0000259" key="5">
    <source>
        <dbReference type="PROSITE" id="PS51767"/>
    </source>
</evidence>
<feature type="disulfide bond" evidence="3">
    <location>
        <begin position="636"/>
        <end position="641"/>
    </location>
</feature>
<dbReference type="Pfam" id="PF00026">
    <property type="entry name" value="Asp"/>
    <property type="match status" value="1"/>
</dbReference>
<dbReference type="CDD" id="cd05471">
    <property type="entry name" value="pepsin_like"/>
    <property type="match status" value="1"/>
</dbReference>
<dbReference type="AlphaFoldDB" id="A0A238F879"/>
<evidence type="ECO:0000256" key="2">
    <source>
        <dbReference type="PIRSR" id="PIRSR601461-1"/>
    </source>
</evidence>
<dbReference type="GO" id="GO:0004190">
    <property type="term" value="F:aspartic-type endopeptidase activity"/>
    <property type="evidence" value="ECO:0007669"/>
    <property type="project" value="InterPro"/>
</dbReference>
<evidence type="ECO:0000313" key="6">
    <source>
        <dbReference type="EMBL" id="SCV67378.1"/>
    </source>
</evidence>
<comment type="similarity">
    <text evidence="1">Belongs to the peptidase A1 family.</text>
</comment>